<feature type="region of interest" description="Disordered" evidence="5">
    <location>
        <begin position="808"/>
        <end position="845"/>
    </location>
</feature>
<feature type="compositionally biased region" description="Polar residues" evidence="5">
    <location>
        <begin position="451"/>
        <end position="469"/>
    </location>
</feature>
<name>A0AAD1X7I2_EUPCR</name>
<evidence type="ECO:0000259" key="6">
    <source>
        <dbReference type="PROSITE" id="PS50013"/>
    </source>
</evidence>
<evidence type="ECO:0000256" key="5">
    <source>
        <dbReference type="SAM" id="MobiDB-lite"/>
    </source>
</evidence>
<keyword evidence="9" id="KW-1185">Reference proteome</keyword>
<evidence type="ECO:0000256" key="1">
    <source>
        <dbReference type="ARBA" id="ARBA00022723"/>
    </source>
</evidence>
<dbReference type="SMART" id="SM00249">
    <property type="entry name" value="PHD"/>
    <property type="match status" value="1"/>
</dbReference>
<feature type="compositionally biased region" description="Polar residues" evidence="5">
    <location>
        <begin position="430"/>
        <end position="443"/>
    </location>
</feature>
<organism evidence="8 9">
    <name type="scientific">Euplotes crassus</name>
    <dbReference type="NCBI Taxonomy" id="5936"/>
    <lineage>
        <taxon>Eukaryota</taxon>
        <taxon>Sar</taxon>
        <taxon>Alveolata</taxon>
        <taxon>Ciliophora</taxon>
        <taxon>Intramacronucleata</taxon>
        <taxon>Spirotrichea</taxon>
        <taxon>Hypotrichia</taxon>
        <taxon>Euplotida</taxon>
        <taxon>Euplotidae</taxon>
        <taxon>Moneuplotes</taxon>
    </lineage>
</organism>
<dbReference type="GO" id="GO:0005634">
    <property type="term" value="C:nucleus"/>
    <property type="evidence" value="ECO:0007669"/>
    <property type="project" value="TreeGrafter"/>
</dbReference>
<feature type="compositionally biased region" description="Low complexity" evidence="5">
    <location>
        <begin position="529"/>
        <end position="549"/>
    </location>
</feature>
<dbReference type="Proteomes" id="UP001295684">
    <property type="component" value="Unassembled WGS sequence"/>
</dbReference>
<feature type="compositionally biased region" description="Basic and acidic residues" evidence="5">
    <location>
        <begin position="808"/>
        <end position="819"/>
    </location>
</feature>
<dbReference type="InterPro" id="IPR019787">
    <property type="entry name" value="Znf_PHD-finger"/>
</dbReference>
<feature type="region of interest" description="Disordered" evidence="5">
    <location>
        <begin position="769"/>
        <end position="794"/>
    </location>
</feature>
<dbReference type="CDD" id="cd15568">
    <property type="entry name" value="PHD5_NSD"/>
    <property type="match status" value="1"/>
</dbReference>
<dbReference type="Gene3D" id="2.40.50.40">
    <property type="match status" value="1"/>
</dbReference>
<dbReference type="GO" id="GO:0042393">
    <property type="term" value="F:histone binding"/>
    <property type="evidence" value="ECO:0007669"/>
    <property type="project" value="TreeGrafter"/>
</dbReference>
<keyword evidence="1" id="KW-0479">Metal-binding</keyword>
<dbReference type="PANTHER" id="PTHR47025">
    <property type="entry name" value="AUTOIMMUNE REGULATOR"/>
    <property type="match status" value="1"/>
</dbReference>
<dbReference type="InterPro" id="IPR000953">
    <property type="entry name" value="Chromo/chromo_shadow_dom"/>
</dbReference>
<evidence type="ECO:0000256" key="4">
    <source>
        <dbReference type="PROSITE-ProRule" id="PRU00146"/>
    </source>
</evidence>
<feature type="compositionally biased region" description="Basic and acidic residues" evidence="5">
    <location>
        <begin position="681"/>
        <end position="690"/>
    </location>
</feature>
<dbReference type="PROSITE" id="PS50016">
    <property type="entry name" value="ZF_PHD_2"/>
    <property type="match status" value="1"/>
</dbReference>
<feature type="region of interest" description="Disordered" evidence="5">
    <location>
        <begin position="171"/>
        <end position="191"/>
    </location>
</feature>
<dbReference type="GO" id="GO:0000977">
    <property type="term" value="F:RNA polymerase II transcription regulatory region sequence-specific DNA binding"/>
    <property type="evidence" value="ECO:0007669"/>
    <property type="project" value="TreeGrafter"/>
</dbReference>
<dbReference type="InterPro" id="IPR011011">
    <property type="entry name" value="Znf_FYVE_PHD"/>
</dbReference>
<evidence type="ECO:0000313" key="9">
    <source>
        <dbReference type="Proteomes" id="UP001295684"/>
    </source>
</evidence>
<proteinExistence type="predicted"/>
<dbReference type="AlphaFoldDB" id="A0AAD1X7I2"/>
<gene>
    <name evidence="8" type="ORF">ECRASSUSDP1_LOCUS1875</name>
</gene>
<dbReference type="PANTHER" id="PTHR47025:SF2">
    <property type="entry name" value="AUTOIMMUNE REGULATOR"/>
    <property type="match status" value="1"/>
</dbReference>
<dbReference type="SUPFAM" id="SSF54160">
    <property type="entry name" value="Chromo domain-like"/>
    <property type="match status" value="1"/>
</dbReference>
<dbReference type="InterPro" id="IPR013083">
    <property type="entry name" value="Znf_RING/FYVE/PHD"/>
</dbReference>
<dbReference type="GO" id="GO:0045944">
    <property type="term" value="P:positive regulation of transcription by RNA polymerase II"/>
    <property type="evidence" value="ECO:0007669"/>
    <property type="project" value="TreeGrafter"/>
</dbReference>
<dbReference type="GO" id="GO:0008270">
    <property type="term" value="F:zinc ion binding"/>
    <property type="evidence" value="ECO:0007669"/>
    <property type="project" value="UniProtKB-KW"/>
</dbReference>
<dbReference type="InterPro" id="IPR023780">
    <property type="entry name" value="Chromo_domain"/>
</dbReference>
<protein>
    <submittedName>
        <fullName evidence="8">Uncharacterized protein</fullName>
    </submittedName>
</protein>
<dbReference type="GO" id="GO:0003682">
    <property type="term" value="F:chromatin binding"/>
    <property type="evidence" value="ECO:0007669"/>
    <property type="project" value="TreeGrafter"/>
</dbReference>
<feature type="domain" description="Chromo" evidence="6">
    <location>
        <begin position="337"/>
        <end position="380"/>
    </location>
</feature>
<dbReference type="EMBL" id="CAMPGE010001771">
    <property type="protein sequence ID" value="CAI2360571.1"/>
    <property type="molecule type" value="Genomic_DNA"/>
</dbReference>
<feature type="compositionally biased region" description="Basic and acidic residues" evidence="5">
    <location>
        <begin position="833"/>
        <end position="844"/>
    </location>
</feature>
<dbReference type="Pfam" id="PF00628">
    <property type="entry name" value="PHD"/>
    <property type="match status" value="1"/>
</dbReference>
<evidence type="ECO:0000259" key="7">
    <source>
        <dbReference type="PROSITE" id="PS50016"/>
    </source>
</evidence>
<sequence>MDTRKKILKQSSIDEGDSVLLISNIEFEQDSDVIASQPLKNYDIKLPEPIDLSWFPQDRCYDKQPAILESSSEPCDKIEENKEDPVSSSDCSETSILEEQYIPNLKMYCHICIDGGTVILCDACPKVFHKSCLGIKKIGRNEWKCPYCTGQMIDQCAICLKDLVQQQEKDDVQVKKKRGRPRKNPIVEPEDSKEEVNKYVSDSFNKFTPIKCPLCGVFTHLSCLEIPYWCVTVHDGKNYSVCRCCTESRGIEKFIDSIEGEANTRRRETRKSNKNPIIKKQCMYLAKLCKTSYANCVWMNYELAQELDEDLHNKYLANLKPQDHKKMKPSGIPPRYLQVEKVLAVKIFDGEVKKYYVKWKNLGYNNATWEFPELVKGVPKKEMNKCYGSGLKHLKGIVRAKGSDKSRQEGKQSNNLNKAPPNKPDEKKQINNTHNSSEPNNTPKLEDISKLQKSSRTTRATSKFDSTFPNLPKPVDTPKDESKNPKSSKVPKTSQAKARVSDLEPKNEGAPSGSEPPSPGLNKSKSPLKNASQNSSQSQEASQAKAQSKSAKKRKRIISKPIIDPKTGEYTFETYFDEEALKVLGQVLWGLKGGYQREVVRDPITLSQPSPNPMTQVLSSLPDALATSKILIFTNELGISLKFESLMTKLSLEFSSVPKKKTLGEVYKEIETARSLAEGPQKGDHQEKSAETGLNSRNKKFMDKFRTEEASARVFVFFEHEQEGTNVAIYEENQQSILACLSFSEDYHGELSEYLADKIELLHKNAQKLSNNEPSENHEEAREREKHAPDSPMEKESIIIHLEQSEKDFQSHNNEETKNYHPNNSHADMPQGARKESSEEEKIVTTRTPYPRIFEMSKINKFKKIADRKEMAKYQGSSYGDMNSANHDQPTAQMVKPFRIERVGYEERLKRKKSDIVIDMIALEQDKRASILEYDPSPFYKFEMDMIKKVTNNKFIWTLIEINNDRTEKYCSILGVNRQYQKEFMMFIMRYGWKEAHIESIYKMIKFISRKNRYVTIQNLDYPTFYKFAVKVIEFLKFMNLFKELKDKPHFIFNGNSAEKVMFCIKSTRRLEKMYYNGERNENNCLFGQEEEYFQNLREIQKTYNWNHKDDFILVSCVLNFGLYDYTRISNANRWLKTNEIVQKISCEKGIDNNPNAILKEFGYKMPWESLYQKVFKYDIVSAKRSHYPPNSLKSQMAILKNQLEKFLDQRIKILLNHDWKISE</sequence>
<evidence type="ECO:0000313" key="8">
    <source>
        <dbReference type="EMBL" id="CAI2360571.1"/>
    </source>
</evidence>
<dbReference type="SUPFAM" id="SSF57903">
    <property type="entry name" value="FYVE/PHD zinc finger"/>
    <property type="match status" value="1"/>
</dbReference>
<keyword evidence="2 4" id="KW-0863">Zinc-finger</keyword>
<dbReference type="Pfam" id="PF00385">
    <property type="entry name" value="Chromo"/>
    <property type="match status" value="1"/>
</dbReference>
<dbReference type="InterPro" id="IPR019786">
    <property type="entry name" value="Zinc_finger_PHD-type_CS"/>
</dbReference>
<feature type="compositionally biased region" description="Basic and acidic residues" evidence="5">
    <location>
        <begin position="401"/>
        <end position="410"/>
    </location>
</feature>
<reference evidence="8" key="1">
    <citation type="submission" date="2023-07" db="EMBL/GenBank/DDBJ databases">
        <authorList>
            <consortium name="AG Swart"/>
            <person name="Singh M."/>
            <person name="Singh A."/>
            <person name="Seah K."/>
            <person name="Emmerich C."/>
        </authorList>
    </citation>
    <scope>NUCLEOTIDE SEQUENCE</scope>
    <source>
        <strain evidence="8">DP1</strain>
    </source>
</reference>
<accession>A0AAD1X7I2</accession>
<dbReference type="InterPro" id="IPR016197">
    <property type="entry name" value="Chromo-like_dom_sf"/>
</dbReference>
<dbReference type="Gene3D" id="3.30.40.10">
    <property type="entry name" value="Zinc/RING finger domain, C3HC4 (zinc finger)"/>
    <property type="match status" value="1"/>
</dbReference>
<dbReference type="PROSITE" id="PS50013">
    <property type="entry name" value="CHROMO_2"/>
    <property type="match status" value="1"/>
</dbReference>
<keyword evidence="3" id="KW-0862">Zinc</keyword>
<feature type="compositionally biased region" description="Basic and acidic residues" evidence="5">
    <location>
        <begin position="775"/>
        <end position="794"/>
    </location>
</feature>
<evidence type="ECO:0000256" key="3">
    <source>
        <dbReference type="ARBA" id="ARBA00022833"/>
    </source>
</evidence>
<feature type="domain" description="PHD-type" evidence="7">
    <location>
        <begin position="106"/>
        <end position="151"/>
    </location>
</feature>
<dbReference type="PROSITE" id="PS01359">
    <property type="entry name" value="ZF_PHD_1"/>
    <property type="match status" value="1"/>
</dbReference>
<feature type="region of interest" description="Disordered" evidence="5">
    <location>
        <begin position="401"/>
        <end position="560"/>
    </location>
</feature>
<feature type="region of interest" description="Disordered" evidence="5">
    <location>
        <begin position="674"/>
        <end position="696"/>
    </location>
</feature>
<comment type="caution">
    <text evidence="8">The sequence shown here is derived from an EMBL/GenBank/DDBJ whole genome shotgun (WGS) entry which is preliminary data.</text>
</comment>
<evidence type="ECO:0000256" key="2">
    <source>
        <dbReference type="ARBA" id="ARBA00022771"/>
    </source>
</evidence>
<dbReference type="InterPro" id="IPR001965">
    <property type="entry name" value="Znf_PHD"/>
</dbReference>
<feature type="compositionally biased region" description="Polar residues" evidence="5">
    <location>
        <begin position="485"/>
        <end position="496"/>
    </location>
</feature>